<dbReference type="PRINTS" id="PR01996">
    <property type="entry name" value="MTP1FAMILY"/>
</dbReference>
<keyword evidence="4" id="KW-1185">Reference proteome</keyword>
<comment type="caution">
    <text evidence="1">The sequence shown here is derived from an EMBL/GenBank/DDBJ whole genome shotgun (WGS) entry which is preliminary data.</text>
</comment>
<dbReference type="AlphaFoldDB" id="A0A011UW24"/>
<dbReference type="STRING" id="69279.BG36_07835"/>
<reference evidence="2 4" key="2">
    <citation type="submission" date="2019-03" db="EMBL/GenBank/DDBJ databases">
        <title>Genomic Encyclopedia of Type Strains, Phase IV (KMG-IV): sequencing the most valuable type-strain genomes for metagenomic binning, comparative biology and taxonomic classification.</title>
        <authorList>
            <person name="Goeker M."/>
        </authorList>
    </citation>
    <scope>NUCLEOTIDE SEQUENCE [LARGE SCALE GENOMIC DNA]</scope>
    <source>
        <strain evidence="2 4">DSM 11603</strain>
    </source>
</reference>
<dbReference type="InterPro" id="IPR022344">
    <property type="entry name" value="GTA_major-tail"/>
</dbReference>
<dbReference type="Proteomes" id="UP000019849">
    <property type="component" value="Unassembled WGS sequence"/>
</dbReference>
<dbReference type="Gene3D" id="4.10.410.40">
    <property type="match status" value="1"/>
</dbReference>
<evidence type="ECO:0000313" key="1">
    <source>
        <dbReference type="EMBL" id="EXL10068.1"/>
    </source>
</evidence>
<evidence type="ECO:0000313" key="4">
    <source>
        <dbReference type="Proteomes" id="UP000294958"/>
    </source>
</evidence>
<sequence length="138" mass="14611">MVAQKGKDLLLKIDSDGQGTFVTVAGLRTKRIAFNSETVDVTDADSTGRWRELLAGSGVQRAAVSGSGIFKDAQSDALMRQHFFAGDIVGWQLAVPDFGVVSGPFQITSLEYTGAHDGEVTFEMALESAGPISFAVTP</sequence>
<proteinExistence type="predicted"/>
<dbReference type="OrthoDB" id="7266971at2"/>
<dbReference type="eggNOG" id="COG5437">
    <property type="taxonomic scope" value="Bacteria"/>
</dbReference>
<dbReference type="NCBIfam" id="TIGR02126">
    <property type="entry name" value="phgtail_TP901_1"/>
    <property type="match status" value="1"/>
</dbReference>
<dbReference type="EMBL" id="SNZF01000005">
    <property type="protein sequence ID" value="TDR36386.1"/>
    <property type="molecule type" value="Genomic_DNA"/>
</dbReference>
<dbReference type="HOGENOM" id="CLU_151316_0_0_5"/>
<name>A0A011UW24_9HYPH</name>
<dbReference type="Pfam" id="PF06199">
    <property type="entry name" value="Phage_tail_2"/>
    <property type="match status" value="1"/>
</dbReference>
<dbReference type="PATRIC" id="fig|69279.3.peg.472"/>
<dbReference type="RefSeq" id="WP_035023470.1">
    <property type="nucleotide sequence ID" value="NZ_KK073878.1"/>
</dbReference>
<dbReference type="InterPro" id="IPR011855">
    <property type="entry name" value="Phgtail_TP901_1"/>
</dbReference>
<evidence type="ECO:0000313" key="3">
    <source>
        <dbReference type="Proteomes" id="UP000019849"/>
    </source>
</evidence>
<dbReference type="EMBL" id="JENY01000002">
    <property type="protein sequence ID" value="EXL10068.1"/>
    <property type="molecule type" value="Genomic_DNA"/>
</dbReference>
<gene>
    <name evidence="1" type="ORF">BG36_07835</name>
    <name evidence="2" type="ORF">DES43_10551</name>
</gene>
<reference evidence="1 3" key="1">
    <citation type="submission" date="2014-02" db="EMBL/GenBank/DDBJ databases">
        <title>Aquamicrobium defluvii Genome sequencing.</title>
        <authorList>
            <person name="Wang X."/>
        </authorList>
    </citation>
    <scope>NUCLEOTIDE SEQUENCE [LARGE SCALE GENOMIC DNA]</scope>
    <source>
        <strain evidence="1 3">W13Z1</strain>
    </source>
</reference>
<dbReference type="Proteomes" id="UP000294958">
    <property type="component" value="Unassembled WGS sequence"/>
</dbReference>
<organism evidence="1 3">
    <name type="scientific">Aquamicrobium defluvii</name>
    <dbReference type="NCBI Taxonomy" id="69279"/>
    <lineage>
        <taxon>Bacteria</taxon>
        <taxon>Pseudomonadati</taxon>
        <taxon>Pseudomonadota</taxon>
        <taxon>Alphaproteobacteria</taxon>
        <taxon>Hyphomicrobiales</taxon>
        <taxon>Phyllobacteriaceae</taxon>
        <taxon>Aquamicrobium</taxon>
    </lineage>
</organism>
<evidence type="ECO:0000313" key="2">
    <source>
        <dbReference type="EMBL" id="TDR36386.1"/>
    </source>
</evidence>
<protein>
    <submittedName>
        <fullName evidence="1 2">Tail protein</fullName>
    </submittedName>
</protein>
<accession>A0A011UW24</accession>